<keyword evidence="7" id="KW-1185">Reference proteome</keyword>
<organism evidence="6 7">
    <name type="scientific">Novosphingobium ginsenosidimutans</name>
    <dbReference type="NCBI Taxonomy" id="1176536"/>
    <lineage>
        <taxon>Bacteria</taxon>
        <taxon>Pseudomonadati</taxon>
        <taxon>Pseudomonadota</taxon>
        <taxon>Alphaproteobacteria</taxon>
        <taxon>Sphingomonadales</taxon>
        <taxon>Sphingomonadaceae</taxon>
        <taxon>Novosphingobium</taxon>
    </lineage>
</organism>
<evidence type="ECO:0000313" key="7">
    <source>
        <dbReference type="Proteomes" id="UP000321172"/>
    </source>
</evidence>
<protein>
    <recommendedName>
        <fullName evidence="8">Inner membrane protein</fullName>
    </recommendedName>
</protein>
<dbReference type="OrthoDB" id="7432270at2"/>
<comment type="subcellular location">
    <subcellularLocation>
        <location evidence="1">Membrane</location>
    </subcellularLocation>
</comment>
<dbReference type="GO" id="GO:0016020">
    <property type="term" value="C:membrane"/>
    <property type="evidence" value="ECO:0007669"/>
    <property type="project" value="UniProtKB-SubCell"/>
</dbReference>
<name>A0A5B8S327_9SPHN</name>
<dbReference type="Pfam" id="PF09731">
    <property type="entry name" value="Mitofilin"/>
    <property type="match status" value="1"/>
</dbReference>
<dbReference type="Proteomes" id="UP000321172">
    <property type="component" value="Chromosome"/>
</dbReference>
<dbReference type="KEGG" id="ngf:FRF71_02730"/>
<proteinExistence type="predicted"/>
<accession>A0A5B8S327</accession>
<evidence type="ECO:0000313" key="6">
    <source>
        <dbReference type="EMBL" id="QEA15137.1"/>
    </source>
</evidence>
<dbReference type="EMBL" id="CP042345">
    <property type="protein sequence ID" value="QEA15137.1"/>
    <property type="molecule type" value="Genomic_DNA"/>
</dbReference>
<gene>
    <name evidence="6" type="ORF">FRF71_02730</name>
</gene>
<evidence type="ECO:0000256" key="1">
    <source>
        <dbReference type="ARBA" id="ARBA00004370"/>
    </source>
</evidence>
<keyword evidence="2 5" id="KW-0812">Transmembrane</keyword>
<evidence type="ECO:0000256" key="5">
    <source>
        <dbReference type="SAM" id="Phobius"/>
    </source>
</evidence>
<keyword evidence="3 5" id="KW-1133">Transmembrane helix</keyword>
<dbReference type="AlphaFoldDB" id="A0A5B8S327"/>
<evidence type="ECO:0008006" key="8">
    <source>
        <dbReference type="Google" id="ProtNLM"/>
    </source>
</evidence>
<dbReference type="InterPro" id="IPR019133">
    <property type="entry name" value="MIC60"/>
</dbReference>
<reference evidence="6 7" key="1">
    <citation type="journal article" date="2013" name="J. Microbiol. Biotechnol.">
        <title>Novosphingobium ginsenosidimutans sp. nov., with the ability to convert ginsenoside.</title>
        <authorList>
            <person name="Kim J.K."/>
            <person name="He D."/>
            <person name="Liu Q.M."/>
            <person name="Park H.Y."/>
            <person name="Jung M.S."/>
            <person name="Yoon M.H."/>
            <person name="Kim S.C."/>
            <person name="Im W.T."/>
        </authorList>
    </citation>
    <scope>NUCLEOTIDE SEQUENCE [LARGE SCALE GENOMIC DNA]</scope>
    <source>
        <strain evidence="6 7">FW-6</strain>
    </source>
</reference>
<evidence type="ECO:0000256" key="2">
    <source>
        <dbReference type="ARBA" id="ARBA00022692"/>
    </source>
</evidence>
<keyword evidence="4 5" id="KW-0472">Membrane</keyword>
<feature type="transmembrane region" description="Helical" evidence="5">
    <location>
        <begin position="20"/>
        <end position="41"/>
    </location>
</feature>
<evidence type="ECO:0000256" key="4">
    <source>
        <dbReference type="ARBA" id="ARBA00023136"/>
    </source>
</evidence>
<sequence length="293" mass="30375">MTEFDSYSRRPAGSGISLRAVLGTSLLAFVGGAALIGWLVYDDRLPIDAGFGRAEVAAPAPSASPLAALPSPSASPSLAAVAGGMDQRIAALEQRLTRLDLQAAATEGNTARAEALLVALATRRAIERGAPLGYLETQLKLRFGDAQANSVATLIANAQRPVTIDQLSSDLEALGPTLLGTPANEGGWQRFTRELSGLFVVRRGDAPSAQPDARLDRARLMLRSGQVETALAEVQRLPGASAAGDWVNAARRYAASQKALDLIETAALLEPEKLKNGTGVAVQQPGPGAPPAG</sequence>
<dbReference type="RefSeq" id="WP_147089118.1">
    <property type="nucleotide sequence ID" value="NZ_BAABJD010000002.1"/>
</dbReference>
<evidence type="ECO:0000256" key="3">
    <source>
        <dbReference type="ARBA" id="ARBA00022989"/>
    </source>
</evidence>